<evidence type="ECO:0000256" key="7">
    <source>
        <dbReference type="ARBA" id="ARBA00023136"/>
    </source>
</evidence>
<keyword evidence="5 9" id="KW-0812">Transmembrane</keyword>
<evidence type="ECO:0000256" key="8">
    <source>
        <dbReference type="SAM" id="MobiDB-lite"/>
    </source>
</evidence>
<feature type="transmembrane region" description="Helical" evidence="9">
    <location>
        <begin position="247"/>
        <end position="269"/>
    </location>
</feature>
<evidence type="ECO:0000256" key="5">
    <source>
        <dbReference type="ARBA" id="ARBA00022692"/>
    </source>
</evidence>
<keyword evidence="6 9" id="KW-1133">Transmembrane helix</keyword>
<evidence type="ECO:0000256" key="6">
    <source>
        <dbReference type="ARBA" id="ARBA00022989"/>
    </source>
</evidence>
<proteinExistence type="inferred from homology"/>
<keyword evidence="4" id="KW-1003">Cell membrane</keyword>
<feature type="transmembrane region" description="Helical" evidence="9">
    <location>
        <begin position="105"/>
        <end position="132"/>
    </location>
</feature>
<reference evidence="10 11" key="1">
    <citation type="submission" date="2019-03" db="EMBL/GenBank/DDBJ databases">
        <title>Sequencing the genomes of 1000 actinobacteria strains.</title>
        <authorList>
            <person name="Klenk H.-P."/>
        </authorList>
    </citation>
    <scope>NUCLEOTIDE SEQUENCE [LARGE SCALE GENOMIC DNA]</scope>
    <source>
        <strain evidence="10 11">DSM 44969</strain>
    </source>
</reference>
<dbReference type="AlphaFoldDB" id="A0A4R1I0J0"/>
<dbReference type="GO" id="GO:0005886">
    <property type="term" value="C:plasma membrane"/>
    <property type="evidence" value="ECO:0007669"/>
    <property type="project" value="UniProtKB-SubCell"/>
</dbReference>
<dbReference type="OrthoDB" id="9784366at2"/>
<evidence type="ECO:0000256" key="3">
    <source>
        <dbReference type="ARBA" id="ARBA00022448"/>
    </source>
</evidence>
<feature type="compositionally biased region" description="Basic and acidic residues" evidence="8">
    <location>
        <begin position="1"/>
        <end position="12"/>
    </location>
</feature>
<dbReference type="InterPro" id="IPR002549">
    <property type="entry name" value="AI-2E-like"/>
</dbReference>
<dbReference type="RefSeq" id="WP_132425166.1">
    <property type="nucleotide sequence ID" value="NZ_SMFZ01000001.1"/>
</dbReference>
<name>A0A4R1I0J0_PSEEN</name>
<organism evidence="10 11">
    <name type="scientific">Pseudonocardia endophytica</name>
    <dbReference type="NCBI Taxonomy" id="401976"/>
    <lineage>
        <taxon>Bacteria</taxon>
        <taxon>Bacillati</taxon>
        <taxon>Actinomycetota</taxon>
        <taxon>Actinomycetes</taxon>
        <taxon>Pseudonocardiales</taxon>
        <taxon>Pseudonocardiaceae</taxon>
        <taxon>Pseudonocardia</taxon>
    </lineage>
</organism>
<evidence type="ECO:0000313" key="11">
    <source>
        <dbReference type="Proteomes" id="UP000295560"/>
    </source>
</evidence>
<keyword evidence="3" id="KW-0813">Transport</keyword>
<gene>
    <name evidence="10" type="ORF">EV378_2879</name>
</gene>
<protein>
    <submittedName>
        <fullName evidence="10">Putative PurR-regulated permease PerM</fullName>
    </submittedName>
</protein>
<feature type="transmembrane region" description="Helical" evidence="9">
    <location>
        <begin position="281"/>
        <end position="305"/>
    </location>
</feature>
<evidence type="ECO:0000256" key="9">
    <source>
        <dbReference type="SAM" id="Phobius"/>
    </source>
</evidence>
<evidence type="ECO:0000256" key="1">
    <source>
        <dbReference type="ARBA" id="ARBA00004651"/>
    </source>
</evidence>
<evidence type="ECO:0000313" key="10">
    <source>
        <dbReference type="EMBL" id="TCK27025.1"/>
    </source>
</evidence>
<evidence type="ECO:0000256" key="2">
    <source>
        <dbReference type="ARBA" id="ARBA00009773"/>
    </source>
</evidence>
<comment type="similarity">
    <text evidence="2">Belongs to the autoinducer-2 exporter (AI-2E) (TC 2.A.86) family.</text>
</comment>
<comment type="subcellular location">
    <subcellularLocation>
        <location evidence="1">Cell membrane</location>
        <topology evidence="1">Multi-pass membrane protein</topology>
    </subcellularLocation>
</comment>
<feature type="region of interest" description="Disordered" evidence="8">
    <location>
        <begin position="1"/>
        <end position="32"/>
    </location>
</feature>
<feature type="region of interest" description="Disordered" evidence="8">
    <location>
        <begin position="381"/>
        <end position="413"/>
    </location>
</feature>
<dbReference type="Proteomes" id="UP000295560">
    <property type="component" value="Unassembled WGS sequence"/>
</dbReference>
<dbReference type="PANTHER" id="PTHR21716:SF53">
    <property type="entry name" value="PERMEASE PERM-RELATED"/>
    <property type="match status" value="1"/>
</dbReference>
<feature type="transmembrane region" description="Helical" evidence="9">
    <location>
        <begin position="75"/>
        <end position="93"/>
    </location>
</feature>
<dbReference type="PANTHER" id="PTHR21716">
    <property type="entry name" value="TRANSMEMBRANE PROTEIN"/>
    <property type="match status" value="1"/>
</dbReference>
<keyword evidence="7 9" id="KW-0472">Membrane</keyword>
<feature type="transmembrane region" description="Helical" evidence="9">
    <location>
        <begin position="312"/>
        <end position="330"/>
    </location>
</feature>
<dbReference type="Pfam" id="PF01594">
    <property type="entry name" value="AI-2E_transport"/>
    <property type="match status" value="1"/>
</dbReference>
<dbReference type="GO" id="GO:0055085">
    <property type="term" value="P:transmembrane transport"/>
    <property type="evidence" value="ECO:0007669"/>
    <property type="project" value="TreeGrafter"/>
</dbReference>
<feature type="transmembrane region" description="Helical" evidence="9">
    <location>
        <begin position="350"/>
        <end position="376"/>
    </location>
</feature>
<sequence length="413" mass="42200">MTDSTHPGRGEDDTPDAPPAEQGSAAGSELADGLGGTGRQVPPALALATGLAWRGLLLAAAVAVLIWVVAQLSLLVVPVVIALILSALLSPAARQLRRIPHMPRGVATGVVVIGGLALFGGILWAVVAAFLAGLPDLSTQLGQSLVAAQEWLATGPLHLDDARVGSFTSELVNTLQRNQTALATNIVGALGTAGEAATEMLLTLFVLTFFVHDGPKIWRFVLSGVPRAARPRTDVAGRRAFASLVGYTRAIVVVAAVDAVTAGVGLWLIGVPLAVPLATLIFFGAFVPTLGAIVTGVVAVLIALVTGGWVDALLVVALLVAVQNIEGYILQPLLLGRSVKLHPLAVVLPIAGGLIVAGIPGALLAVPLITLADAGVRSVNRPSDKRLADPSSVDPLDPRSARPDQYPGAAVTP</sequence>
<feature type="transmembrane region" description="Helical" evidence="9">
    <location>
        <begin position="186"/>
        <end position="211"/>
    </location>
</feature>
<comment type="caution">
    <text evidence="10">The sequence shown here is derived from an EMBL/GenBank/DDBJ whole genome shotgun (WGS) entry which is preliminary data.</text>
</comment>
<dbReference type="EMBL" id="SMFZ01000001">
    <property type="protein sequence ID" value="TCK27025.1"/>
    <property type="molecule type" value="Genomic_DNA"/>
</dbReference>
<keyword evidence="11" id="KW-1185">Reference proteome</keyword>
<evidence type="ECO:0000256" key="4">
    <source>
        <dbReference type="ARBA" id="ARBA00022475"/>
    </source>
</evidence>
<accession>A0A4R1I0J0</accession>